<dbReference type="SUPFAM" id="SSF52172">
    <property type="entry name" value="CheY-like"/>
    <property type="match status" value="1"/>
</dbReference>
<organism evidence="8 9">
    <name type="scientific">Acidipropionibacterium virtanenii</name>
    <dbReference type="NCBI Taxonomy" id="2057246"/>
    <lineage>
        <taxon>Bacteria</taxon>
        <taxon>Bacillati</taxon>
        <taxon>Actinomycetota</taxon>
        <taxon>Actinomycetes</taxon>
        <taxon>Propionibacteriales</taxon>
        <taxon>Propionibacteriaceae</taxon>
        <taxon>Acidipropionibacterium</taxon>
    </lineage>
</organism>
<dbReference type="KEGG" id="acij:JS278_01122"/>
<dbReference type="PROSITE" id="PS50043">
    <property type="entry name" value="HTH_LUXR_2"/>
    <property type="match status" value="1"/>
</dbReference>
<dbReference type="SMART" id="SM00448">
    <property type="entry name" value="REC"/>
    <property type="match status" value="1"/>
</dbReference>
<dbReference type="InterPro" id="IPR016032">
    <property type="entry name" value="Sig_transdc_resp-reg_C-effctor"/>
</dbReference>
<feature type="domain" description="HTH luxR-type" evidence="6">
    <location>
        <begin position="151"/>
        <end position="216"/>
    </location>
</feature>
<accession>A0A344USQ7</accession>
<protein>
    <submittedName>
        <fullName evidence="8">Transcriptional regulatory protein DegU</fullName>
    </submittedName>
</protein>
<dbReference type="PRINTS" id="PR00038">
    <property type="entry name" value="HTHLUXR"/>
</dbReference>
<dbReference type="PANTHER" id="PTHR43214:SF24">
    <property type="entry name" value="TRANSCRIPTIONAL REGULATORY PROTEIN NARL-RELATED"/>
    <property type="match status" value="1"/>
</dbReference>
<dbReference type="GO" id="GO:0006355">
    <property type="term" value="P:regulation of DNA-templated transcription"/>
    <property type="evidence" value="ECO:0007669"/>
    <property type="project" value="InterPro"/>
</dbReference>
<dbReference type="InterPro" id="IPR001789">
    <property type="entry name" value="Sig_transdc_resp-reg_receiver"/>
</dbReference>
<dbReference type="Gene3D" id="3.40.50.2300">
    <property type="match status" value="1"/>
</dbReference>
<proteinExistence type="predicted"/>
<dbReference type="PANTHER" id="PTHR43214">
    <property type="entry name" value="TWO-COMPONENT RESPONSE REGULATOR"/>
    <property type="match status" value="1"/>
</dbReference>
<evidence type="ECO:0000256" key="3">
    <source>
        <dbReference type="ARBA" id="ARBA00023125"/>
    </source>
</evidence>
<keyword evidence="3" id="KW-0238">DNA-binding</keyword>
<dbReference type="InterPro" id="IPR000792">
    <property type="entry name" value="Tscrpt_reg_LuxR_C"/>
</dbReference>
<keyword evidence="2" id="KW-0805">Transcription regulation</keyword>
<evidence type="ECO:0000313" key="8">
    <source>
        <dbReference type="EMBL" id="AXE38305.1"/>
    </source>
</evidence>
<evidence type="ECO:0000256" key="1">
    <source>
        <dbReference type="ARBA" id="ARBA00022553"/>
    </source>
</evidence>
<evidence type="ECO:0000256" key="4">
    <source>
        <dbReference type="ARBA" id="ARBA00023163"/>
    </source>
</evidence>
<keyword evidence="1 5" id="KW-0597">Phosphoprotein</keyword>
<dbReference type="InterPro" id="IPR039420">
    <property type="entry name" value="WalR-like"/>
</dbReference>
<feature type="domain" description="Response regulatory" evidence="7">
    <location>
        <begin position="4"/>
        <end position="119"/>
    </location>
</feature>
<gene>
    <name evidence="8" type="primary">degU_2</name>
    <name evidence="8" type="ORF">JS278_01122</name>
</gene>
<evidence type="ECO:0000256" key="2">
    <source>
        <dbReference type="ARBA" id="ARBA00023015"/>
    </source>
</evidence>
<dbReference type="GO" id="GO:0000160">
    <property type="term" value="P:phosphorelay signal transduction system"/>
    <property type="evidence" value="ECO:0007669"/>
    <property type="project" value="InterPro"/>
</dbReference>
<dbReference type="Pfam" id="PF00072">
    <property type="entry name" value="Response_reg"/>
    <property type="match status" value="1"/>
</dbReference>
<dbReference type="AlphaFoldDB" id="A0A344USQ7"/>
<dbReference type="InterPro" id="IPR058245">
    <property type="entry name" value="NreC/VraR/RcsB-like_REC"/>
</dbReference>
<evidence type="ECO:0000313" key="9">
    <source>
        <dbReference type="Proteomes" id="UP000251995"/>
    </source>
</evidence>
<keyword evidence="9" id="KW-1185">Reference proteome</keyword>
<keyword evidence="4" id="KW-0804">Transcription</keyword>
<dbReference type="EMBL" id="CP025198">
    <property type="protein sequence ID" value="AXE38305.1"/>
    <property type="molecule type" value="Genomic_DNA"/>
</dbReference>
<dbReference type="CDD" id="cd17535">
    <property type="entry name" value="REC_NarL-like"/>
    <property type="match status" value="1"/>
</dbReference>
<dbReference type="CDD" id="cd06170">
    <property type="entry name" value="LuxR_C_like"/>
    <property type="match status" value="1"/>
</dbReference>
<sequence>MTIRLVLVDDQEMYRAGFRMVLGTRPKFEVVGDADDGDTALELLRTVDADVVLMDVRMPRMDGVEATRRIVESGGPRVLVLTTFDLDEYAYDAIQAGASGFLLKDVPLEELAAAITHVHDGDAVVAPSTTRRLLDHFATSRPEPAAADAWDRAGLSELTPREREVLGLMAEGLSNGEIADRLVIAESTTRVHVGRILSKLGLRDRVQAVVMAYQTGIVTVRDT</sequence>
<evidence type="ECO:0000259" key="6">
    <source>
        <dbReference type="PROSITE" id="PS50043"/>
    </source>
</evidence>
<dbReference type="GO" id="GO:0003677">
    <property type="term" value="F:DNA binding"/>
    <property type="evidence" value="ECO:0007669"/>
    <property type="project" value="UniProtKB-KW"/>
</dbReference>
<dbReference type="SUPFAM" id="SSF46894">
    <property type="entry name" value="C-terminal effector domain of the bipartite response regulators"/>
    <property type="match status" value="1"/>
</dbReference>
<evidence type="ECO:0000256" key="5">
    <source>
        <dbReference type="PROSITE-ProRule" id="PRU00169"/>
    </source>
</evidence>
<feature type="modified residue" description="4-aspartylphosphate" evidence="5">
    <location>
        <position position="55"/>
    </location>
</feature>
<dbReference type="InterPro" id="IPR011006">
    <property type="entry name" value="CheY-like_superfamily"/>
</dbReference>
<dbReference type="OrthoDB" id="9808843at2"/>
<dbReference type="Proteomes" id="UP000251995">
    <property type="component" value="Chromosome"/>
</dbReference>
<dbReference type="Pfam" id="PF00196">
    <property type="entry name" value="GerE"/>
    <property type="match status" value="1"/>
</dbReference>
<evidence type="ECO:0000259" key="7">
    <source>
        <dbReference type="PROSITE" id="PS50110"/>
    </source>
</evidence>
<dbReference type="PROSITE" id="PS50110">
    <property type="entry name" value="RESPONSE_REGULATORY"/>
    <property type="match status" value="1"/>
</dbReference>
<reference evidence="8 9" key="1">
    <citation type="submission" date="2017-12" db="EMBL/GenBank/DDBJ databases">
        <title>The whole genome sequence of the Acidipropionibacterium virtanenii sp. nov. type strain JS278.</title>
        <authorList>
            <person name="Laine P."/>
            <person name="Deptula P."/>
            <person name="Varmanen P."/>
            <person name="Auvinen P."/>
        </authorList>
    </citation>
    <scope>NUCLEOTIDE SEQUENCE [LARGE SCALE GENOMIC DNA]</scope>
    <source>
        <strain evidence="8 9">JS278</strain>
    </source>
</reference>
<name>A0A344USQ7_9ACTN</name>
<dbReference type="SMART" id="SM00421">
    <property type="entry name" value="HTH_LUXR"/>
    <property type="match status" value="1"/>
</dbReference>